<evidence type="ECO:0000259" key="5">
    <source>
        <dbReference type="SMART" id="SM00892"/>
    </source>
</evidence>
<proteinExistence type="predicted"/>
<dbReference type="KEGG" id="pmua:114595642"/>
<dbReference type="Ensembl" id="ENSPMRT00000013883.1">
    <property type="protein sequence ID" value="ENSPMRP00000013003.1"/>
    <property type="gene ID" value="ENSPMRG00000008697.1"/>
</dbReference>
<reference evidence="6" key="2">
    <citation type="submission" date="2025-08" db="UniProtKB">
        <authorList>
            <consortium name="Ensembl"/>
        </authorList>
    </citation>
    <scope>IDENTIFICATION</scope>
</reference>
<dbReference type="GO" id="GO:0003676">
    <property type="term" value="F:nucleic acid binding"/>
    <property type="evidence" value="ECO:0007669"/>
    <property type="project" value="InterPro"/>
</dbReference>
<sequence length="481" mass="52637">MRTSLPLLAAVALALAGWAQGEVLATKGGEEAASFGDCDGFFYQRTPPEGLPGQPGDQHVKICQKYNQEPRFATLYSTRDRIPLYAAFLYTGGGQSGEERWLVEPQIDDPKNGLEGMMPEVEVTGSVDNLGSKQALTADYVDSGYERGQLNPSSLHNGDHEIATYTLTNAVPLTPPLHEIWHWEIESLVGEALAPHCDNGKGLYLVSGAIPSTLKVKDKVSVPESLWLAACCDDGSKTWSLGFIKQATAENRLEDLTVEALEKTLHAGAQLFKNHCGQDRHDPKKLEEVHHAVKHVRAKEPVPQAKKSTTGQHTGTQPKEESGFLKKLFYFIVTPIFKLLKLVVYLVGHIVKYTFSLLWRLIQTIVGGVFTFIKGIATALLNVFVDVARVAVNILNGIAKNIYSVLMVTYKILSIPVNVILDIVSFPFYTLGAIPTVLRDIASGIGGLFLLAIDATTSIVTGLNYIVSHLAKRFLPKIYDA</sequence>
<keyword evidence="2" id="KW-0472">Membrane</keyword>
<gene>
    <name evidence="6" type="primary">ENDOD1</name>
</gene>
<keyword evidence="2" id="KW-1133">Transmembrane helix</keyword>
<dbReference type="OMA" id="HVKICQQ"/>
<dbReference type="InterPro" id="IPR044929">
    <property type="entry name" value="DNA/RNA_non-sp_Endonuclease_sf"/>
</dbReference>
<keyword evidence="3" id="KW-0732">Signal</keyword>
<dbReference type="GO" id="GO:0016787">
    <property type="term" value="F:hydrolase activity"/>
    <property type="evidence" value="ECO:0007669"/>
    <property type="project" value="InterPro"/>
</dbReference>
<feature type="transmembrane region" description="Helical" evidence="2">
    <location>
        <begin position="355"/>
        <end position="373"/>
    </location>
</feature>
<protein>
    <submittedName>
        <fullName evidence="6">Endonuclease domain containing 1</fullName>
    </submittedName>
</protein>
<evidence type="ECO:0000256" key="1">
    <source>
        <dbReference type="SAM" id="MobiDB-lite"/>
    </source>
</evidence>
<name>A0A670ILP4_PODMU</name>
<accession>A0A670ILP4</accession>
<dbReference type="GeneID" id="114595642"/>
<dbReference type="SMART" id="SM00477">
    <property type="entry name" value="NUC"/>
    <property type="match status" value="1"/>
</dbReference>
<dbReference type="SMART" id="SM00892">
    <property type="entry name" value="Endonuclease_NS"/>
    <property type="match status" value="1"/>
</dbReference>
<dbReference type="InterPro" id="IPR020821">
    <property type="entry name" value="ENPP1-3/EXOG-like_nuc-like"/>
</dbReference>
<feature type="transmembrane region" description="Helical" evidence="2">
    <location>
        <begin position="328"/>
        <end position="348"/>
    </location>
</feature>
<feature type="transmembrane region" description="Helical" evidence="2">
    <location>
        <begin position="441"/>
        <end position="467"/>
    </location>
</feature>
<feature type="chain" id="PRO_5025439283" evidence="3">
    <location>
        <begin position="22"/>
        <end position="481"/>
    </location>
</feature>
<dbReference type="SUPFAM" id="SSF54060">
    <property type="entry name" value="His-Me finger endonucleases"/>
    <property type="match status" value="1"/>
</dbReference>
<dbReference type="AlphaFoldDB" id="A0A670ILP4"/>
<dbReference type="RefSeq" id="XP_028581944.1">
    <property type="nucleotide sequence ID" value="XM_028726111.1"/>
</dbReference>
<dbReference type="Pfam" id="PF01223">
    <property type="entry name" value="Endonuclease_NS"/>
    <property type="match status" value="1"/>
</dbReference>
<dbReference type="GeneTree" id="ENSGT01030000234592"/>
<dbReference type="InterPro" id="IPR044925">
    <property type="entry name" value="His-Me_finger_sf"/>
</dbReference>
<dbReference type="CTD" id="23052"/>
<dbReference type="Proteomes" id="UP000472272">
    <property type="component" value="Chromosome 4"/>
</dbReference>
<reference evidence="6 7" key="1">
    <citation type="journal article" date="2019" name="Proc. Natl. Acad. Sci. U.S.A.">
        <title>Regulatory changes in pterin and carotenoid genes underlie balanced color polymorphisms in the wall lizard.</title>
        <authorList>
            <person name="Andrade P."/>
            <person name="Pinho C."/>
            <person name="Perez I de Lanuza G."/>
            <person name="Afonso S."/>
            <person name="Brejcha J."/>
            <person name="Rubin C.J."/>
            <person name="Wallerman O."/>
            <person name="Pereira P."/>
            <person name="Sabatino S.J."/>
            <person name="Bellati A."/>
            <person name="Pellitteri-Rosa D."/>
            <person name="Bosakova Z."/>
            <person name="Bunikis I."/>
            <person name="Carretero M.A."/>
            <person name="Feiner N."/>
            <person name="Marsik P."/>
            <person name="Pauperio F."/>
            <person name="Salvi D."/>
            <person name="Soler L."/>
            <person name="While G.M."/>
            <person name="Uller T."/>
            <person name="Font E."/>
            <person name="Andersson L."/>
            <person name="Carneiro M."/>
        </authorList>
    </citation>
    <scope>NUCLEOTIDE SEQUENCE</scope>
</reference>
<dbReference type="GO" id="GO:0046872">
    <property type="term" value="F:metal ion binding"/>
    <property type="evidence" value="ECO:0007669"/>
    <property type="project" value="InterPro"/>
</dbReference>
<feature type="domain" description="ENPP1-3/EXOG-like endonuclease/phosphodiesterase" evidence="4">
    <location>
        <begin position="69"/>
        <end position="274"/>
    </location>
</feature>
<dbReference type="Gene3D" id="3.40.570.10">
    <property type="entry name" value="Extracellular Endonuclease, subunit A"/>
    <property type="match status" value="1"/>
</dbReference>
<dbReference type="PANTHER" id="PTHR21472:SF8">
    <property type="entry name" value="ENDONUCLEASE DOMAIN-CONTAINING 1 PROTEIN"/>
    <property type="match status" value="1"/>
</dbReference>
<reference evidence="6" key="3">
    <citation type="submission" date="2025-09" db="UniProtKB">
        <authorList>
            <consortium name="Ensembl"/>
        </authorList>
    </citation>
    <scope>IDENTIFICATION</scope>
</reference>
<dbReference type="PANTHER" id="PTHR21472">
    <property type="entry name" value="ENDONUCLEASE DOMAIN-CONTAINING 1 PROTEIN ENDOD1"/>
    <property type="match status" value="1"/>
</dbReference>
<feature type="domain" description="DNA/RNA non-specific endonuclease/pyrophosphatase/phosphodiesterase" evidence="5">
    <location>
        <begin position="68"/>
        <end position="281"/>
    </location>
</feature>
<evidence type="ECO:0000313" key="7">
    <source>
        <dbReference type="Proteomes" id="UP000472272"/>
    </source>
</evidence>
<feature type="compositionally biased region" description="Polar residues" evidence="1">
    <location>
        <begin position="306"/>
        <end position="317"/>
    </location>
</feature>
<evidence type="ECO:0000313" key="6">
    <source>
        <dbReference type="Ensembl" id="ENSPMRP00000013003.1"/>
    </source>
</evidence>
<feature type="region of interest" description="Disordered" evidence="1">
    <location>
        <begin position="298"/>
        <end position="319"/>
    </location>
</feature>
<keyword evidence="7" id="KW-1185">Reference proteome</keyword>
<organism evidence="6 7">
    <name type="scientific">Podarcis muralis</name>
    <name type="common">Wall lizard</name>
    <name type="synonym">Lacerta muralis</name>
    <dbReference type="NCBI Taxonomy" id="64176"/>
    <lineage>
        <taxon>Eukaryota</taxon>
        <taxon>Metazoa</taxon>
        <taxon>Chordata</taxon>
        <taxon>Craniata</taxon>
        <taxon>Vertebrata</taxon>
        <taxon>Euteleostomi</taxon>
        <taxon>Lepidosauria</taxon>
        <taxon>Squamata</taxon>
        <taxon>Bifurcata</taxon>
        <taxon>Unidentata</taxon>
        <taxon>Episquamata</taxon>
        <taxon>Laterata</taxon>
        <taxon>Lacertibaenia</taxon>
        <taxon>Lacertidae</taxon>
        <taxon>Podarcis</taxon>
    </lineage>
</organism>
<dbReference type="InterPro" id="IPR001604">
    <property type="entry name" value="Endo_G_ENPP1-like_dom"/>
</dbReference>
<evidence type="ECO:0000256" key="3">
    <source>
        <dbReference type="SAM" id="SignalP"/>
    </source>
</evidence>
<dbReference type="InterPro" id="IPR039015">
    <property type="entry name" value="ENDOD1"/>
</dbReference>
<keyword evidence="2" id="KW-0812">Transmembrane</keyword>
<feature type="transmembrane region" description="Helical" evidence="2">
    <location>
        <begin position="410"/>
        <end position="429"/>
    </location>
</feature>
<dbReference type="OrthoDB" id="8572289at2759"/>
<evidence type="ECO:0000259" key="4">
    <source>
        <dbReference type="SMART" id="SM00477"/>
    </source>
</evidence>
<feature type="signal peptide" evidence="3">
    <location>
        <begin position="1"/>
        <end position="21"/>
    </location>
</feature>
<evidence type="ECO:0000256" key="2">
    <source>
        <dbReference type="SAM" id="Phobius"/>
    </source>
</evidence>